<feature type="coiled-coil region" evidence="1">
    <location>
        <begin position="165"/>
        <end position="199"/>
    </location>
</feature>
<dbReference type="Proteomes" id="UP001151760">
    <property type="component" value="Unassembled WGS sequence"/>
</dbReference>
<reference evidence="3" key="1">
    <citation type="journal article" date="2022" name="Int. J. Mol. Sci.">
        <title>Draft Genome of Tanacetum Coccineum: Genomic Comparison of Closely Related Tanacetum-Family Plants.</title>
        <authorList>
            <person name="Yamashiro T."/>
            <person name="Shiraishi A."/>
            <person name="Nakayama K."/>
            <person name="Satake H."/>
        </authorList>
    </citation>
    <scope>NUCLEOTIDE SEQUENCE</scope>
</reference>
<protein>
    <submittedName>
        <fullName evidence="3">Uncharacterized protein</fullName>
    </submittedName>
</protein>
<reference evidence="3" key="2">
    <citation type="submission" date="2022-01" db="EMBL/GenBank/DDBJ databases">
        <authorList>
            <person name="Yamashiro T."/>
            <person name="Shiraishi A."/>
            <person name="Satake H."/>
            <person name="Nakayama K."/>
        </authorList>
    </citation>
    <scope>NUCLEOTIDE SEQUENCE</scope>
</reference>
<accession>A0ABQ5G3Q4</accession>
<sequence>MESSSLNSKEKEPQQMQQEERQLHSKCMEWEPQMKEREVKAIKEIKKWLNESKMQTQEGMVNEDSEITWVNEIVSEVENDTVRPSYDKDTLTEVHHSNNDTCENVFAHGIQNHEQPESIPDTYVVKKENNSNIISDIPNMDPDRDREDHDYVDAEQQRALFASLFNNLKYEVENCNKDYREAQQADTLLTKELKKYKEKEKHFPKEKK</sequence>
<feature type="region of interest" description="Disordered" evidence="2">
    <location>
        <begin position="1"/>
        <end position="32"/>
    </location>
</feature>
<proteinExistence type="predicted"/>
<evidence type="ECO:0000256" key="1">
    <source>
        <dbReference type="SAM" id="Coils"/>
    </source>
</evidence>
<organism evidence="3 4">
    <name type="scientific">Tanacetum coccineum</name>
    <dbReference type="NCBI Taxonomy" id="301880"/>
    <lineage>
        <taxon>Eukaryota</taxon>
        <taxon>Viridiplantae</taxon>
        <taxon>Streptophyta</taxon>
        <taxon>Embryophyta</taxon>
        <taxon>Tracheophyta</taxon>
        <taxon>Spermatophyta</taxon>
        <taxon>Magnoliopsida</taxon>
        <taxon>eudicotyledons</taxon>
        <taxon>Gunneridae</taxon>
        <taxon>Pentapetalae</taxon>
        <taxon>asterids</taxon>
        <taxon>campanulids</taxon>
        <taxon>Asterales</taxon>
        <taxon>Asteraceae</taxon>
        <taxon>Asteroideae</taxon>
        <taxon>Anthemideae</taxon>
        <taxon>Anthemidinae</taxon>
        <taxon>Tanacetum</taxon>
    </lineage>
</organism>
<evidence type="ECO:0000313" key="4">
    <source>
        <dbReference type="Proteomes" id="UP001151760"/>
    </source>
</evidence>
<comment type="caution">
    <text evidence="3">The sequence shown here is derived from an EMBL/GenBank/DDBJ whole genome shotgun (WGS) entry which is preliminary data.</text>
</comment>
<keyword evidence="4" id="KW-1185">Reference proteome</keyword>
<keyword evidence="1" id="KW-0175">Coiled coil</keyword>
<evidence type="ECO:0000313" key="3">
    <source>
        <dbReference type="EMBL" id="GJT69487.1"/>
    </source>
</evidence>
<feature type="compositionally biased region" description="Basic and acidic residues" evidence="2">
    <location>
        <begin position="8"/>
        <end position="32"/>
    </location>
</feature>
<dbReference type="EMBL" id="BQNB010017992">
    <property type="protein sequence ID" value="GJT69487.1"/>
    <property type="molecule type" value="Genomic_DNA"/>
</dbReference>
<gene>
    <name evidence="3" type="ORF">Tco_1028773</name>
</gene>
<evidence type="ECO:0000256" key="2">
    <source>
        <dbReference type="SAM" id="MobiDB-lite"/>
    </source>
</evidence>
<name>A0ABQ5G3Q4_9ASTR</name>